<dbReference type="SMART" id="SM00354">
    <property type="entry name" value="HTH_LACI"/>
    <property type="match status" value="1"/>
</dbReference>
<keyword evidence="1" id="KW-0574">Periplasm</keyword>
<dbReference type="PANTHER" id="PTHR30146">
    <property type="entry name" value="LACI-RELATED TRANSCRIPTIONAL REPRESSOR"/>
    <property type="match status" value="1"/>
</dbReference>
<dbReference type="GO" id="GO:0000976">
    <property type="term" value="F:transcription cis-regulatory region binding"/>
    <property type="evidence" value="ECO:0007669"/>
    <property type="project" value="TreeGrafter"/>
</dbReference>
<dbReference type="Pfam" id="PF00532">
    <property type="entry name" value="Peripla_BP_1"/>
    <property type="match status" value="1"/>
</dbReference>
<dbReference type="GO" id="GO:0003700">
    <property type="term" value="F:DNA-binding transcription factor activity"/>
    <property type="evidence" value="ECO:0007669"/>
    <property type="project" value="TreeGrafter"/>
</dbReference>
<evidence type="ECO:0000256" key="3">
    <source>
        <dbReference type="ARBA" id="ARBA00023125"/>
    </source>
</evidence>
<dbReference type="Gene3D" id="3.40.190.10">
    <property type="entry name" value="Periplasmic binding protein-like II"/>
    <property type="match status" value="2"/>
</dbReference>
<keyword evidence="3" id="KW-0238">DNA-binding</keyword>
<comment type="caution">
    <text evidence="6">The sequence shown here is derived from an EMBL/GenBank/DDBJ whole genome shotgun (WGS) entry which is preliminary data.</text>
</comment>
<dbReference type="Pfam" id="PF00356">
    <property type="entry name" value="LacI"/>
    <property type="match status" value="1"/>
</dbReference>
<feature type="domain" description="HTH lacI-type" evidence="5">
    <location>
        <begin position="5"/>
        <end position="59"/>
    </location>
</feature>
<keyword evidence="2" id="KW-0805">Transcription regulation</keyword>
<dbReference type="Gene3D" id="3.40.50.2300">
    <property type="match status" value="2"/>
</dbReference>
<dbReference type="InterPro" id="IPR001761">
    <property type="entry name" value="Peripla_BP/Lac1_sug-bd_dom"/>
</dbReference>
<dbReference type="SUPFAM" id="SSF47413">
    <property type="entry name" value="lambda repressor-like DNA-binding domains"/>
    <property type="match status" value="1"/>
</dbReference>
<name>A0A561R8I0_9HYPH</name>
<dbReference type="InterPro" id="IPR010982">
    <property type="entry name" value="Lambda_DNA-bd_dom_sf"/>
</dbReference>
<dbReference type="SUPFAM" id="SSF53822">
    <property type="entry name" value="Periplasmic binding protein-like I"/>
    <property type="match status" value="1"/>
</dbReference>
<dbReference type="PANTHER" id="PTHR30146:SF109">
    <property type="entry name" value="HTH-TYPE TRANSCRIPTIONAL REGULATOR GALS"/>
    <property type="match status" value="1"/>
</dbReference>
<evidence type="ECO:0000259" key="5">
    <source>
        <dbReference type="PROSITE" id="PS50932"/>
    </source>
</evidence>
<dbReference type="SUPFAM" id="SSF53850">
    <property type="entry name" value="Periplasmic binding protein-like II"/>
    <property type="match status" value="1"/>
</dbReference>
<dbReference type="CDD" id="cd01392">
    <property type="entry name" value="HTH_LacI"/>
    <property type="match status" value="1"/>
</dbReference>
<dbReference type="AlphaFoldDB" id="A0A561R8I0"/>
<evidence type="ECO:0000313" key="6">
    <source>
        <dbReference type="EMBL" id="TWF58923.1"/>
    </source>
</evidence>
<organism evidence="6 7">
    <name type="scientific">Neorhizobium alkalisoli</name>
    <dbReference type="NCBI Taxonomy" id="528178"/>
    <lineage>
        <taxon>Bacteria</taxon>
        <taxon>Pseudomonadati</taxon>
        <taxon>Pseudomonadota</taxon>
        <taxon>Alphaproteobacteria</taxon>
        <taxon>Hyphomicrobiales</taxon>
        <taxon>Rhizobiaceae</taxon>
        <taxon>Rhizobium/Agrobacterium group</taxon>
        <taxon>Neorhizobium</taxon>
    </lineage>
</organism>
<dbReference type="Pfam" id="PF01547">
    <property type="entry name" value="SBP_bac_1"/>
    <property type="match status" value="1"/>
</dbReference>
<evidence type="ECO:0000256" key="1">
    <source>
        <dbReference type="ARBA" id="ARBA00022764"/>
    </source>
</evidence>
<dbReference type="CDD" id="cd06267">
    <property type="entry name" value="PBP1_LacI_sugar_binding-like"/>
    <property type="match status" value="1"/>
</dbReference>
<evidence type="ECO:0000256" key="4">
    <source>
        <dbReference type="ARBA" id="ARBA00023163"/>
    </source>
</evidence>
<dbReference type="RefSeq" id="WP_145632573.1">
    <property type="nucleotide sequence ID" value="NZ_VIWP01000001.1"/>
</dbReference>
<dbReference type="InterPro" id="IPR028082">
    <property type="entry name" value="Peripla_BP_I"/>
</dbReference>
<sequence length="746" mass="81768">MNRNSTIKDVARHAGVSVATVSNVLNERETVNRDIVRKVREAVEFLGYKRHQSGWQLKTKKSTLVNVIVPSVTDPHFGALFTGAERLLNDHGYTAALHVTSEIRAKENELLEMSLQQRAAGVLIATCQPDDMKRADELREAGIQVVCLEREPVGGGFTFIEHDLRRLLFDATRGLLHQGYRNIVLLTGPKEYSSEERAATGFLDAIAAAGSDAAGVALETNHDPETAFRVLVEHIARGRPADLVVSTSSAIHRGARKALQLLASQLQGHVRLVSIDEESWADVESDDRLVIRRSGVQLGAAAAEALLDNLRNPIAHGGGYRRLAVSAPFGERKLAAKRYGDREELRVLMFDSMSRRAISDLQPHFEARHGAKVHIEAMSAERLHGVLSDPSKRAAYDIIEIDQPWMSELASSGALLRLDDRLKQHPELVRGLVPGVMDANCRYGAGYFALPSRFDVEMLFYRKDLFDDPNQRLAYRDLTGGELRPPETWREFNTVARFFTQAVNPASPTKYGTSLGASLPHGALVEFLTRLWGSNSRVLDDSGRVTLDSREAADILESYVESTSYAAPGWQDKQRSGQVDDFATGDVAMVALFCAPAAPLTDRSISRVVGKIGYAAVPGGVPVLGGWSMGIIAECGRPDLAFDWMSWAAGMEMAIPLSIMGGSTPALALHNSLELRSVYPWLGKAVELFPKSRARAISLTTTGGKLSEFRYEQIVGSRVHQALRHEISAADALRAAADELRNILGQ</sequence>
<dbReference type="PRINTS" id="PR00036">
    <property type="entry name" value="HTHLACI"/>
</dbReference>
<dbReference type="Gene3D" id="1.10.260.40">
    <property type="entry name" value="lambda repressor-like DNA-binding domains"/>
    <property type="match status" value="1"/>
</dbReference>
<protein>
    <submittedName>
        <fullName evidence="6">LacI family transcriptional regulator</fullName>
    </submittedName>
</protein>
<dbReference type="InterPro" id="IPR000843">
    <property type="entry name" value="HTH_LacI"/>
</dbReference>
<accession>A0A561R8I0</accession>
<dbReference type="PROSITE" id="PS50932">
    <property type="entry name" value="HTH_LACI_2"/>
    <property type="match status" value="1"/>
</dbReference>
<evidence type="ECO:0000313" key="7">
    <source>
        <dbReference type="Proteomes" id="UP000320653"/>
    </source>
</evidence>
<keyword evidence="7" id="KW-1185">Reference proteome</keyword>
<keyword evidence="4" id="KW-0804">Transcription</keyword>
<gene>
    <name evidence="6" type="ORF">FHW37_101727</name>
</gene>
<evidence type="ECO:0000256" key="2">
    <source>
        <dbReference type="ARBA" id="ARBA00023015"/>
    </source>
</evidence>
<dbReference type="PROSITE" id="PS00356">
    <property type="entry name" value="HTH_LACI_1"/>
    <property type="match status" value="1"/>
</dbReference>
<proteinExistence type="predicted"/>
<dbReference type="EMBL" id="VIWP01000001">
    <property type="protein sequence ID" value="TWF58923.1"/>
    <property type="molecule type" value="Genomic_DNA"/>
</dbReference>
<reference evidence="6 7" key="1">
    <citation type="submission" date="2019-06" db="EMBL/GenBank/DDBJ databases">
        <title>Sorghum-associated microbial communities from plants grown in Nebraska, USA.</title>
        <authorList>
            <person name="Schachtman D."/>
        </authorList>
    </citation>
    <scope>NUCLEOTIDE SEQUENCE [LARGE SCALE GENOMIC DNA]</scope>
    <source>
        <strain evidence="6 7">1225</strain>
    </source>
</reference>
<dbReference type="Proteomes" id="UP000320653">
    <property type="component" value="Unassembled WGS sequence"/>
</dbReference>
<dbReference type="InterPro" id="IPR006059">
    <property type="entry name" value="SBP"/>
</dbReference>
<dbReference type="OrthoDB" id="9812682at2"/>